<evidence type="ECO:0000313" key="7">
    <source>
        <dbReference type="EMBL" id="RHN56095.1"/>
    </source>
</evidence>
<dbReference type="Gramene" id="rna31431">
    <property type="protein sequence ID" value="RHN56095.1"/>
    <property type="gene ID" value="gene31431"/>
</dbReference>
<sequence length="238" mass="26721">MLITISNRAQSSALLSDTGELHSEAFPTKSIFTIPTKIWQKCVGASVKIPKLHSKVYYFPQGHLKHVSPHTIITLLHCYPPSISCIISAVDLLVDPHTDEVFAKLLLTPVMDGHGHEQEAPPEVPAEDDDGYNVVSFVKILTQSDCNSGCGFIVPLPCVDLILPKLSLDDPMPSQKLSVTDIQGRIWQYTHIYRGKSKRHLFSRGWTSFVNNKKLVAGDSFVFIKNSAWWLMLNWHHH</sequence>
<evidence type="ECO:0000256" key="2">
    <source>
        <dbReference type="ARBA" id="ARBA00023015"/>
    </source>
</evidence>
<dbReference type="PROSITE" id="PS50863">
    <property type="entry name" value="B3"/>
    <property type="match status" value="1"/>
</dbReference>
<organism evidence="7 8">
    <name type="scientific">Medicago truncatula</name>
    <name type="common">Barrel medic</name>
    <name type="synonym">Medicago tribuloides</name>
    <dbReference type="NCBI Taxonomy" id="3880"/>
    <lineage>
        <taxon>Eukaryota</taxon>
        <taxon>Viridiplantae</taxon>
        <taxon>Streptophyta</taxon>
        <taxon>Embryophyta</taxon>
        <taxon>Tracheophyta</taxon>
        <taxon>Spermatophyta</taxon>
        <taxon>Magnoliopsida</taxon>
        <taxon>eudicotyledons</taxon>
        <taxon>Gunneridae</taxon>
        <taxon>Pentapetalae</taxon>
        <taxon>rosids</taxon>
        <taxon>fabids</taxon>
        <taxon>Fabales</taxon>
        <taxon>Fabaceae</taxon>
        <taxon>Papilionoideae</taxon>
        <taxon>50 kb inversion clade</taxon>
        <taxon>NPAAA clade</taxon>
        <taxon>Hologalegina</taxon>
        <taxon>IRL clade</taxon>
        <taxon>Trifolieae</taxon>
        <taxon>Medicago</taxon>
    </lineage>
</organism>
<dbReference type="GO" id="GO:0009725">
    <property type="term" value="P:response to hormone"/>
    <property type="evidence" value="ECO:0007669"/>
    <property type="project" value="InterPro"/>
</dbReference>
<comment type="caution">
    <text evidence="7">The sequence shown here is derived from an EMBL/GenBank/DDBJ whole genome shotgun (WGS) entry which is preliminary data.</text>
</comment>
<dbReference type="CDD" id="cd10017">
    <property type="entry name" value="B3_DNA"/>
    <property type="match status" value="1"/>
</dbReference>
<dbReference type="GO" id="GO:0006355">
    <property type="term" value="P:regulation of DNA-templated transcription"/>
    <property type="evidence" value="ECO:0007669"/>
    <property type="project" value="InterPro"/>
</dbReference>
<dbReference type="Gene3D" id="2.40.330.10">
    <property type="entry name" value="DNA-binding pseudobarrel domain"/>
    <property type="match status" value="1"/>
</dbReference>
<gene>
    <name evidence="7" type="ORF">MtrunA17_Chr5g0425661</name>
</gene>
<evidence type="ECO:0000259" key="6">
    <source>
        <dbReference type="PROSITE" id="PS50863"/>
    </source>
</evidence>
<evidence type="ECO:0000256" key="4">
    <source>
        <dbReference type="ARBA" id="ARBA00023163"/>
    </source>
</evidence>
<keyword evidence="2" id="KW-0805">Transcription regulation</keyword>
<dbReference type="PANTHER" id="PTHR31384:SF94">
    <property type="entry name" value="AUXIN RESPONSE FACTOR 17"/>
    <property type="match status" value="1"/>
</dbReference>
<keyword evidence="3" id="KW-0238">DNA-binding</keyword>
<dbReference type="InterPro" id="IPR044835">
    <property type="entry name" value="ARF_plant"/>
</dbReference>
<dbReference type="OMA" id="HEFIMIL"/>
<dbReference type="EMBL" id="PSQE01000005">
    <property type="protein sequence ID" value="RHN56095.1"/>
    <property type="molecule type" value="Genomic_DNA"/>
</dbReference>
<keyword evidence="5" id="KW-0539">Nucleus</keyword>
<dbReference type="Pfam" id="PF02362">
    <property type="entry name" value="B3"/>
    <property type="match status" value="1"/>
</dbReference>
<dbReference type="AlphaFoldDB" id="A0A396HXG5"/>
<reference evidence="8" key="1">
    <citation type="journal article" date="2018" name="Nat. Plants">
        <title>Whole-genome landscape of Medicago truncatula symbiotic genes.</title>
        <authorList>
            <person name="Pecrix Y."/>
            <person name="Staton S.E."/>
            <person name="Sallet E."/>
            <person name="Lelandais-Briere C."/>
            <person name="Moreau S."/>
            <person name="Carrere S."/>
            <person name="Blein T."/>
            <person name="Jardinaud M.F."/>
            <person name="Latrasse D."/>
            <person name="Zouine M."/>
            <person name="Zahm M."/>
            <person name="Kreplak J."/>
            <person name="Mayjonade B."/>
            <person name="Satge C."/>
            <person name="Perez M."/>
            <person name="Cauet S."/>
            <person name="Marande W."/>
            <person name="Chantry-Darmon C."/>
            <person name="Lopez-Roques C."/>
            <person name="Bouchez O."/>
            <person name="Berard A."/>
            <person name="Debelle F."/>
            <person name="Munos S."/>
            <person name="Bendahmane A."/>
            <person name="Berges H."/>
            <person name="Niebel A."/>
            <person name="Buitink J."/>
            <person name="Frugier F."/>
            <person name="Benhamed M."/>
            <person name="Crespi M."/>
            <person name="Gouzy J."/>
            <person name="Gamas P."/>
        </authorList>
    </citation>
    <scope>NUCLEOTIDE SEQUENCE [LARGE SCALE GENOMIC DNA]</scope>
    <source>
        <strain evidence="8">cv. Jemalong A17</strain>
    </source>
</reference>
<dbReference type="PANTHER" id="PTHR31384">
    <property type="entry name" value="AUXIN RESPONSE FACTOR 4-RELATED"/>
    <property type="match status" value="1"/>
</dbReference>
<dbReference type="InterPro" id="IPR015300">
    <property type="entry name" value="DNA-bd_pseudobarrel_sf"/>
</dbReference>
<evidence type="ECO:0000313" key="8">
    <source>
        <dbReference type="Proteomes" id="UP000265566"/>
    </source>
</evidence>
<dbReference type="GO" id="GO:0005634">
    <property type="term" value="C:nucleus"/>
    <property type="evidence" value="ECO:0007669"/>
    <property type="project" value="UniProtKB-SubCell"/>
</dbReference>
<accession>A0A396HXG5</accession>
<dbReference type="Proteomes" id="UP000265566">
    <property type="component" value="Chromosome 5"/>
</dbReference>
<name>A0A396HXG5_MEDTR</name>
<protein>
    <submittedName>
        <fullName evidence="7">Putative transcription factor B3-Domain family</fullName>
    </submittedName>
</protein>
<evidence type="ECO:0000256" key="1">
    <source>
        <dbReference type="ARBA" id="ARBA00004123"/>
    </source>
</evidence>
<proteinExistence type="predicted"/>
<dbReference type="InterPro" id="IPR003340">
    <property type="entry name" value="B3_DNA-bd"/>
</dbReference>
<dbReference type="GO" id="GO:0003677">
    <property type="term" value="F:DNA binding"/>
    <property type="evidence" value="ECO:0007669"/>
    <property type="project" value="UniProtKB-KW"/>
</dbReference>
<evidence type="ECO:0000256" key="3">
    <source>
        <dbReference type="ARBA" id="ARBA00023125"/>
    </source>
</evidence>
<feature type="domain" description="TF-B3" evidence="6">
    <location>
        <begin position="137"/>
        <end position="238"/>
    </location>
</feature>
<dbReference type="SUPFAM" id="SSF101936">
    <property type="entry name" value="DNA-binding pseudobarrel domain"/>
    <property type="match status" value="1"/>
</dbReference>
<dbReference type="SMART" id="SM01019">
    <property type="entry name" value="B3"/>
    <property type="match status" value="1"/>
</dbReference>
<keyword evidence="4" id="KW-0804">Transcription</keyword>
<comment type="subcellular location">
    <subcellularLocation>
        <location evidence="1">Nucleus</location>
    </subcellularLocation>
</comment>
<evidence type="ECO:0000256" key="5">
    <source>
        <dbReference type="ARBA" id="ARBA00023242"/>
    </source>
</evidence>